<evidence type="ECO:0000256" key="12">
    <source>
        <dbReference type="SAM" id="MobiDB-lite"/>
    </source>
</evidence>
<dbReference type="CTD" id="162466"/>
<evidence type="ECO:0000256" key="6">
    <source>
        <dbReference type="ARBA" id="ARBA00034305"/>
    </source>
</evidence>
<evidence type="ECO:0000256" key="8">
    <source>
        <dbReference type="ARBA" id="ARBA00052541"/>
    </source>
</evidence>
<dbReference type="PANTHER" id="PTHR20889">
    <property type="entry name" value="PHOSPHATASE, ORPHAN 1, 2"/>
    <property type="match status" value="1"/>
</dbReference>
<keyword evidence="4" id="KW-0378">Hydrolase</keyword>
<protein>
    <recommendedName>
        <fullName evidence="10">Phosphoethanolamine/phosphocholine phosphatase</fullName>
        <ecNumber evidence="9">3.1.3.75</ecNumber>
    </recommendedName>
</protein>
<dbReference type="GO" id="GO:1903561">
    <property type="term" value="C:extracellular vesicle"/>
    <property type="evidence" value="ECO:0007669"/>
    <property type="project" value="UniProtKB-SubCell"/>
</dbReference>
<dbReference type="GeneID" id="108508368"/>
<comment type="catalytic activity">
    <reaction evidence="7">
        <text>phosphocholine + H2O = choline + phosphate</text>
        <dbReference type="Rhea" id="RHEA:10492"/>
        <dbReference type="ChEBI" id="CHEBI:15354"/>
        <dbReference type="ChEBI" id="CHEBI:15377"/>
        <dbReference type="ChEBI" id="CHEBI:43474"/>
        <dbReference type="ChEBI" id="CHEBI:295975"/>
        <dbReference type="EC" id="3.1.3.75"/>
    </reaction>
</comment>
<sequence length="326" mass="36692">MAAQGGRIWDELHPDPVPRSRGEEIPSLGKRERPGSVLVVWNCPFQAQPPLAPRDGPAMRRCCQGVGLPCLFKGVGMATPRPPRFLLVFDFDETIVAENSDDSVLRLAPGQALPEPLRQSQRQGSYNEYMRRVLAFLGDQGVRPADFKALYENIPLSPGMPELFQFLSKNHELFELILISDANMFGIEAKLRAAGVHSLFRKIFSNPSSFDKRGYLTLGPYHSHKCLDCPANMCKRKILTEYLAERAQEEVEFERVFYVGDGANDFCPSVALTSADVAFPRKGFPMHRMTQEMEQKQPGAFQATVVPWESATEVARYLQELLKRKC</sequence>
<dbReference type="RefSeq" id="XP_017692606.1">
    <property type="nucleotide sequence ID" value="XM_017837117.1"/>
</dbReference>
<keyword evidence="11" id="KW-0495">Mineral balance</keyword>
<keyword evidence="5" id="KW-0460">Magnesium</keyword>
<organism evidence="13 14">
    <name type="scientific">Lepidothrix coronata</name>
    <name type="common">blue-crowned manakin</name>
    <dbReference type="NCBI Taxonomy" id="321398"/>
    <lineage>
        <taxon>Eukaryota</taxon>
        <taxon>Metazoa</taxon>
        <taxon>Chordata</taxon>
        <taxon>Craniata</taxon>
        <taxon>Vertebrata</taxon>
        <taxon>Euteleostomi</taxon>
        <taxon>Archelosauria</taxon>
        <taxon>Archosauria</taxon>
        <taxon>Dinosauria</taxon>
        <taxon>Saurischia</taxon>
        <taxon>Theropoda</taxon>
        <taxon>Coelurosauria</taxon>
        <taxon>Aves</taxon>
        <taxon>Neognathae</taxon>
        <taxon>Neoaves</taxon>
        <taxon>Telluraves</taxon>
        <taxon>Australaves</taxon>
        <taxon>Passeriformes</taxon>
        <taxon>Pipridae</taxon>
        <taxon>Lepidothrix</taxon>
    </lineage>
</organism>
<dbReference type="GO" id="GO:0030500">
    <property type="term" value="P:regulation of bone mineralization"/>
    <property type="evidence" value="ECO:0007669"/>
    <property type="project" value="UniProtKB-KW"/>
</dbReference>
<feature type="region of interest" description="Disordered" evidence="12">
    <location>
        <begin position="1"/>
        <end position="30"/>
    </location>
</feature>
<evidence type="ECO:0000256" key="1">
    <source>
        <dbReference type="ARBA" id="ARBA00001946"/>
    </source>
</evidence>
<dbReference type="EC" id="3.1.3.75" evidence="9"/>
<dbReference type="GO" id="GO:0046872">
    <property type="term" value="F:metal ion binding"/>
    <property type="evidence" value="ECO:0007669"/>
    <property type="project" value="UniProtKB-KW"/>
</dbReference>
<dbReference type="Pfam" id="PF06888">
    <property type="entry name" value="Put_Phosphatase"/>
    <property type="match status" value="1"/>
</dbReference>
<dbReference type="InterPro" id="IPR016965">
    <property type="entry name" value="Pase_PHOSPHO-typ"/>
</dbReference>
<evidence type="ECO:0000256" key="5">
    <source>
        <dbReference type="ARBA" id="ARBA00022842"/>
    </source>
</evidence>
<dbReference type="PANTHER" id="PTHR20889:SF2">
    <property type="entry name" value="PHOSPHOETHANOLAMINE_PHOSPHOCHOLINE PHOSPHATASE"/>
    <property type="match status" value="1"/>
</dbReference>
<dbReference type="InterPro" id="IPR023214">
    <property type="entry name" value="HAD_sf"/>
</dbReference>
<dbReference type="InterPro" id="IPR006384">
    <property type="entry name" value="HAD_hydro_PyrdxlP_Pase-like"/>
</dbReference>
<evidence type="ECO:0000256" key="2">
    <source>
        <dbReference type="ARBA" id="ARBA00008541"/>
    </source>
</evidence>
<dbReference type="GO" id="GO:0016791">
    <property type="term" value="F:phosphatase activity"/>
    <property type="evidence" value="ECO:0007669"/>
    <property type="project" value="InterPro"/>
</dbReference>
<evidence type="ECO:0000313" key="14">
    <source>
        <dbReference type="RefSeq" id="XP_017692606.1"/>
    </source>
</evidence>
<reference evidence="14" key="1">
    <citation type="submission" date="2025-08" db="UniProtKB">
        <authorList>
            <consortium name="RefSeq"/>
        </authorList>
    </citation>
    <scope>IDENTIFICATION</scope>
</reference>
<keyword evidence="13" id="KW-1185">Reference proteome</keyword>
<evidence type="ECO:0000313" key="13">
    <source>
        <dbReference type="Proteomes" id="UP000504624"/>
    </source>
</evidence>
<evidence type="ECO:0000256" key="9">
    <source>
        <dbReference type="ARBA" id="ARBA00066600"/>
    </source>
</evidence>
<dbReference type="NCBIfam" id="TIGR01489">
    <property type="entry name" value="DKMTPPase-SF"/>
    <property type="match status" value="1"/>
</dbReference>
<dbReference type="NCBIfam" id="TIGR01488">
    <property type="entry name" value="HAD-SF-IB"/>
    <property type="match status" value="1"/>
</dbReference>
<dbReference type="CDD" id="cd16418">
    <property type="entry name" value="HAD_Pase"/>
    <property type="match status" value="1"/>
</dbReference>
<dbReference type="FunFam" id="3.40.50.1000:FF:000097">
    <property type="entry name" value="phosphoethanolamine/phosphocholine phosphatase isoform X2"/>
    <property type="match status" value="1"/>
</dbReference>
<comment type="cofactor">
    <cofactor evidence="1">
        <name>Mg(2+)</name>
        <dbReference type="ChEBI" id="CHEBI:18420"/>
    </cofactor>
</comment>
<dbReference type="GO" id="GO:0035630">
    <property type="term" value="P:bone mineralization involved in bone maturation"/>
    <property type="evidence" value="ECO:0007669"/>
    <property type="project" value="TreeGrafter"/>
</dbReference>
<evidence type="ECO:0000256" key="10">
    <source>
        <dbReference type="ARBA" id="ARBA00069780"/>
    </source>
</evidence>
<proteinExistence type="inferred from homology"/>
<comment type="subcellular location">
    <subcellularLocation>
        <location evidence="6">Extracellular vesicle</location>
    </subcellularLocation>
</comment>
<feature type="compositionally biased region" description="Basic and acidic residues" evidence="12">
    <location>
        <begin position="8"/>
        <end position="30"/>
    </location>
</feature>
<comment type="similarity">
    <text evidence="2">Belongs to the HAD-like hydrolase superfamily. PHOSPHO family.</text>
</comment>
<accession>A0A6J0J386</accession>
<evidence type="ECO:0000256" key="4">
    <source>
        <dbReference type="ARBA" id="ARBA00022801"/>
    </source>
</evidence>
<dbReference type="Proteomes" id="UP000504624">
    <property type="component" value="Unplaced"/>
</dbReference>
<dbReference type="InterPro" id="IPR036412">
    <property type="entry name" value="HAD-like_sf"/>
</dbReference>
<dbReference type="OrthoDB" id="10267182at2759"/>
<evidence type="ECO:0000256" key="11">
    <source>
        <dbReference type="ARBA" id="ARBA00084103"/>
    </source>
</evidence>
<dbReference type="SUPFAM" id="SSF56784">
    <property type="entry name" value="HAD-like"/>
    <property type="match status" value="1"/>
</dbReference>
<name>A0A6J0J386_9PASS</name>
<gene>
    <name evidence="14" type="primary">PHOSPHO1</name>
</gene>
<dbReference type="AlphaFoldDB" id="A0A6J0J386"/>
<dbReference type="Gene3D" id="3.40.50.1000">
    <property type="entry name" value="HAD superfamily/HAD-like"/>
    <property type="match status" value="1"/>
</dbReference>
<evidence type="ECO:0000256" key="7">
    <source>
        <dbReference type="ARBA" id="ARBA00052425"/>
    </source>
</evidence>
<keyword evidence="3" id="KW-0479">Metal-binding</keyword>
<evidence type="ECO:0000256" key="3">
    <source>
        <dbReference type="ARBA" id="ARBA00022723"/>
    </source>
</evidence>
<comment type="catalytic activity">
    <reaction evidence="8">
        <text>phosphoethanolamine + H2O = ethanolamine + phosphate</text>
        <dbReference type="Rhea" id="RHEA:16089"/>
        <dbReference type="ChEBI" id="CHEBI:15377"/>
        <dbReference type="ChEBI" id="CHEBI:43474"/>
        <dbReference type="ChEBI" id="CHEBI:57603"/>
        <dbReference type="ChEBI" id="CHEBI:58190"/>
        <dbReference type="EC" id="3.1.3.75"/>
    </reaction>
</comment>